<protein>
    <recommendedName>
        <fullName evidence="5">RNA polymerase sigma-70 region 4 domain-containing protein</fullName>
    </recommendedName>
</protein>
<evidence type="ECO:0000256" key="2">
    <source>
        <dbReference type="ARBA" id="ARBA00023082"/>
    </source>
</evidence>
<keyword evidence="3" id="KW-0238">DNA-binding</keyword>
<dbReference type="GO" id="GO:0006352">
    <property type="term" value="P:DNA-templated transcription initiation"/>
    <property type="evidence" value="ECO:0007669"/>
    <property type="project" value="InterPro"/>
</dbReference>
<evidence type="ECO:0000313" key="7">
    <source>
        <dbReference type="Proteomes" id="UP000271624"/>
    </source>
</evidence>
<keyword evidence="7" id="KW-1185">Reference proteome</keyword>
<dbReference type="PANTHER" id="PTHR30385">
    <property type="entry name" value="SIGMA FACTOR F FLAGELLAR"/>
    <property type="match status" value="1"/>
</dbReference>
<dbReference type="GO" id="GO:0003677">
    <property type="term" value="F:DNA binding"/>
    <property type="evidence" value="ECO:0007669"/>
    <property type="project" value="UniProtKB-KW"/>
</dbReference>
<evidence type="ECO:0000256" key="1">
    <source>
        <dbReference type="ARBA" id="ARBA00023015"/>
    </source>
</evidence>
<dbReference type="InterPro" id="IPR014284">
    <property type="entry name" value="RNA_pol_sigma-70_dom"/>
</dbReference>
<dbReference type="NCBIfam" id="TIGR02937">
    <property type="entry name" value="sigma70-ECF"/>
    <property type="match status" value="1"/>
</dbReference>
<dbReference type="Gene3D" id="1.10.10.60">
    <property type="entry name" value="Homeodomain-like"/>
    <property type="match status" value="1"/>
</dbReference>
<organism evidence="6 7">
    <name type="scientific">Dulcicalothrix desertica PCC 7102</name>
    <dbReference type="NCBI Taxonomy" id="232991"/>
    <lineage>
        <taxon>Bacteria</taxon>
        <taxon>Bacillati</taxon>
        <taxon>Cyanobacteriota</taxon>
        <taxon>Cyanophyceae</taxon>
        <taxon>Nostocales</taxon>
        <taxon>Calotrichaceae</taxon>
        <taxon>Dulcicalothrix</taxon>
    </lineage>
</organism>
<comment type="caution">
    <text evidence="6">The sequence shown here is derived from an EMBL/GenBank/DDBJ whole genome shotgun (WGS) entry which is preliminary data.</text>
</comment>
<dbReference type="InterPro" id="IPR007630">
    <property type="entry name" value="RNA_pol_sigma70_r4"/>
</dbReference>
<keyword evidence="4" id="KW-0804">Transcription</keyword>
<dbReference type="PANTHER" id="PTHR30385:SF7">
    <property type="entry name" value="RNA POLYMERASE SIGMA FACTOR FLIA"/>
    <property type="match status" value="1"/>
</dbReference>
<feature type="domain" description="RNA polymerase sigma-70 region 4" evidence="5">
    <location>
        <begin position="309"/>
        <end position="353"/>
    </location>
</feature>
<name>A0A3S1CMX6_9CYAN</name>
<evidence type="ECO:0000256" key="4">
    <source>
        <dbReference type="ARBA" id="ARBA00023163"/>
    </source>
</evidence>
<dbReference type="EMBL" id="RSCL01000042">
    <property type="protein sequence ID" value="RUS95307.1"/>
    <property type="molecule type" value="Genomic_DNA"/>
</dbReference>
<dbReference type="SUPFAM" id="SSF88659">
    <property type="entry name" value="Sigma3 and sigma4 domains of RNA polymerase sigma factors"/>
    <property type="match status" value="1"/>
</dbReference>
<evidence type="ECO:0000259" key="5">
    <source>
        <dbReference type="Pfam" id="PF04545"/>
    </source>
</evidence>
<dbReference type="GO" id="GO:0016987">
    <property type="term" value="F:sigma factor activity"/>
    <property type="evidence" value="ECO:0007669"/>
    <property type="project" value="UniProtKB-KW"/>
</dbReference>
<keyword evidence="2" id="KW-0731">Sigma factor</keyword>
<proteinExistence type="predicted"/>
<dbReference type="AlphaFoldDB" id="A0A3S1CMX6"/>
<gene>
    <name evidence="6" type="ORF">DSM106972_090830</name>
</gene>
<dbReference type="OrthoDB" id="527295at2"/>
<sequence length="399" mass="46800">MRKRLKITEMFSTFAYFKNDSDVKWITDHKLRRSIESCLKQSSSPDSEQFWSFYWYKIWLSKSDNLAFMHLSAYLQEPCYWAAKSIMNKFSSTTYEFADFFQMGIAEVKKICTGFKPERNSNLKAYAMMAFPSLFKDILRRKRDADICTNYALLRKITKKQFVEALQSAGLNSEEIASYKLAWKCFQVLYVPKHGSGIERLPEPDQELWSQIANLYNRERLSKLLSPLSELNPETVEQCMKKAAVWLRSYLYPAVNSLNIHNSDTDSSGECNLPELTSESLMSELIAKENIQERQNQRQQIHDFLLATLERLTPEMHEVLYLYYQKNLTQQEIAVQLDKKQVWVSRKLSKSRETLLMELTKWEQESQQSQGRVNVSPNPNELKDRSVALEQWLAARSWS</sequence>
<dbReference type="RefSeq" id="WP_127087041.1">
    <property type="nucleotide sequence ID" value="NZ_RSCL01000042.1"/>
</dbReference>
<dbReference type="InterPro" id="IPR013324">
    <property type="entry name" value="RNA_pol_sigma_r3/r4-like"/>
</dbReference>
<reference evidence="6" key="2">
    <citation type="journal article" date="2019" name="Genome Biol. Evol.">
        <title>Day and night: Metabolic profiles and evolutionary relationships of six axenic non-marine cyanobacteria.</title>
        <authorList>
            <person name="Will S.E."/>
            <person name="Henke P."/>
            <person name="Boedeker C."/>
            <person name="Huang S."/>
            <person name="Brinkmann H."/>
            <person name="Rohde M."/>
            <person name="Jarek M."/>
            <person name="Friedl T."/>
            <person name="Seufert S."/>
            <person name="Schumacher M."/>
            <person name="Overmann J."/>
            <person name="Neumann-Schaal M."/>
            <person name="Petersen J."/>
        </authorList>
    </citation>
    <scope>NUCLEOTIDE SEQUENCE [LARGE SCALE GENOMIC DNA]</scope>
    <source>
        <strain evidence="6">PCC 7102</strain>
    </source>
</reference>
<reference evidence="6" key="1">
    <citation type="submission" date="2018-12" db="EMBL/GenBank/DDBJ databases">
        <authorList>
            <person name="Will S."/>
            <person name="Neumann-Schaal M."/>
            <person name="Henke P."/>
        </authorList>
    </citation>
    <scope>NUCLEOTIDE SEQUENCE</scope>
    <source>
        <strain evidence="6">PCC 7102</strain>
    </source>
</reference>
<accession>A0A3S1CMX6</accession>
<dbReference type="Pfam" id="PF04545">
    <property type="entry name" value="Sigma70_r4"/>
    <property type="match status" value="1"/>
</dbReference>
<keyword evidence="1" id="KW-0805">Transcription regulation</keyword>
<dbReference type="Proteomes" id="UP000271624">
    <property type="component" value="Unassembled WGS sequence"/>
</dbReference>
<evidence type="ECO:0000313" key="6">
    <source>
        <dbReference type="EMBL" id="RUS95307.1"/>
    </source>
</evidence>
<evidence type="ECO:0000256" key="3">
    <source>
        <dbReference type="ARBA" id="ARBA00023125"/>
    </source>
</evidence>